<organism evidence="2 3">
    <name type="scientific">Tropicimonas isoalkanivorans</name>
    <dbReference type="NCBI Taxonomy" id="441112"/>
    <lineage>
        <taxon>Bacteria</taxon>
        <taxon>Pseudomonadati</taxon>
        <taxon>Pseudomonadota</taxon>
        <taxon>Alphaproteobacteria</taxon>
        <taxon>Rhodobacterales</taxon>
        <taxon>Roseobacteraceae</taxon>
        <taxon>Tropicimonas</taxon>
    </lineage>
</organism>
<sequence length="237" mass="25043">MTPPASSALFSALDATWPAASIAEVPGWCVREGKGGGSRVSAATAKVGSADIAEMERAHTAFGQRPLVMVRYGEDALDARLAAAGYRVKDPVIALACPVAVLAEAPPPVTAYHVAWPPVQIQVEIWEQGGIGPARLAVMDRVVGPRIALLGRSGDRPAGTAFAAIHGNIAMVHALEVRRDMRRKGAARHIMQAAALWAQTQGATWLAVLVTRENAPAKALYASLGLGAVEEYHYREL</sequence>
<dbReference type="SUPFAM" id="SSF55729">
    <property type="entry name" value="Acyl-CoA N-acyltransferases (Nat)"/>
    <property type="match status" value="1"/>
</dbReference>
<gene>
    <name evidence="2" type="ORF">SAMN04488094_11361</name>
</gene>
<protein>
    <submittedName>
        <fullName evidence="2">Acetyltransferase (GNAT) family protein</fullName>
    </submittedName>
</protein>
<keyword evidence="3" id="KW-1185">Reference proteome</keyword>
<dbReference type="InterPro" id="IPR016181">
    <property type="entry name" value="Acyl_CoA_acyltransferase"/>
</dbReference>
<name>A0A1I1P4Y0_9RHOB</name>
<evidence type="ECO:0000313" key="3">
    <source>
        <dbReference type="Proteomes" id="UP000198728"/>
    </source>
</evidence>
<dbReference type="Proteomes" id="UP000198728">
    <property type="component" value="Unassembled WGS sequence"/>
</dbReference>
<keyword evidence="2" id="KW-0808">Transferase</keyword>
<dbReference type="Pfam" id="PF00583">
    <property type="entry name" value="Acetyltransf_1"/>
    <property type="match status" value="1"/>
</dbReference>
<dbReference type="Gene3D" id="3.40.630.30">
    <property type="match status" value="1"/>
</dbReference>
<dbReference type="GO" id="GO:0016747">
    <property type="term" value="F:acyltransferase activity, transferring groups other than amino-acyl groups"/>
    <property type="evidence" value="ECO:0007669"/>
    <property type="project" value="InterPro"/>
</dbReference>
<dbReference type="EMBL" id="FOLG01000013">
    <property type="protein sequence ID" value="SFD02043.1"/>
    <property type="molecule type" value="Genomic_DNA"/>
</dbReference>
<proteinExistence type="predicted"/>
<dbReference type="InterPro" id="IPR000182">
    <property type="entry name" value="GNAT_dom"/>
</dbReference>
<evidence type="ECO:0000259" key="1">
    <source>
        <dbReference type="PROSITE" id="PS51186"/>
    </source>
</evidence>
<evidence type="ECO:0000313" key="2">
    <source>
        <dbReference type="EMBL" id="SFD02043.1"/>
    </source>
</evidence>
<reference evidence="2 3" key="1">
    <citation type="submission" date="2016-10" db="EMBL/GenBank/DDBJ databases">
        <authorList>
            <person name="de Groot N.N."/>
        </authorList>
    </citation>
    <scope>NUCLEOTIDE SEQUENCE [LARGE SCALE GENOMIC DNA]</scope>
    <source>
        <strain evidence="2 3">DSM 19548</strain>
    </source>
</reference>
<dbReference type="RefSeq" id="WP_093362138.1">
    <property type="nucleotide sequence ID" value="NZ_FOLG01000013.1"/>
</dbReference>
<dbReference type="STRING" id="441112.SAMN04488094_11361"/>
<accession>A0A1I1P4Y0</accession>
<dbReference type="AlphaFoldDB" id="A0A1I1P4Y0"/>
<dbReference type="OrthoDB" id="7301318at2"/>
<feature type="domain" description="N-acetyltransferase" evidence="1">
    <location>
        <begin position="109"/>
        <end position="237"/>
    </location>
</feature>
<dbReference type="CDD" id="cd04301">
    <property type="entry name" value="NAT_SF"/>
    <property type="match status" value="1"/>
</dbReference>
<dbReference type="PROSITE" id="PS51186">
    <property type="entry name" value="GNAT"/>
    <property type="match status" value="1"/>
</dbReference>